<dbReference type="PANTHER" id="PTHR30441:SF4">
    <property type="entry name" value="PROTEIN ASMA"/>
    <property type="match status" value="1"/>
</dbReference>
<keyword evidence="5" id="KW-1185">Reference proteome</keyword>
<dbReference type="InterPro" id="IPR007844">
    <property type="entry name" value="AsmA"/>
</dbReference>
<dbReference type="GO" id="GO:0005886">
    <property type="term" value="C:plasma membrane"/>
    <property type="evidence" value="ECO:0007669"/>
    <property type="project" value="TreeGrafter"/>
</dbReference>
<dbReference type="STRING" id="349163.Acry_2682"/>
<dbReference type="Pfam" id="PF05170">
    <property type="entry name" value="AsmA"/>
    <property type="match status" value="2"/>
</dbReference>
<organism evidence="4 5">
    <name type="scientific">Acidiphilium cryptum (strain JF-5)</name>
    <dbReference type="NCBI Taxonomy" id="349163"/>
    <lineage>
        <taxon>Bacteria</taxon>
        <taxon>Pseudomonadati</taxon>
        <taxon>Pseudomonadota</taxon>
        <taxon>Alphaproteobacteria</taxon>
        <taxon>Acetobacterales</taxon>
        <taxon>Acidocellaceae</taxon>
        <taxon>Acidiphilium</taxon>
    </lineage>
</organism>
<reference evidence="4 5" key="1">
    <citation type="submission" date="2007-05" db="EMBL/GenBank/DDBJ databases">
        <title>Complete sequence of chromosome of Acidiphilium cryptum JF-5.</title>
        <authorList>
            <consortium name="US DOE Joint Genome Institute"/>
            <person name="Copeland A."/>
            <person name="Lucas S."/>
            <person name="Lapidus A."/>
            <person name="Barry K."/>
            <person name="Detter J.C."/>
            <person name="Glavina del Rio T."/>
            <person name="Hammon N."/>
            <person name="Israni S."/>
            <person name="Dalin E."/>
            <person name="Tice H."/>
            <person name="Pitluck S."/>
            <person name="Sims D."/>
            <person name="Brettin T."/>
            <person name="Bruce D."/>
            <person name="Han C."/>
            <person name="Schmutz J."/>
            <person name="Larimer F."/>
            <person name="Land M."/>
            <person name="Hauser L."/>
            <person name="Kyrpides N."/>
            <person name="Kim E."/>
            <person name="Magnuson T."/>
            <person name="Richardson P."/>
        </authorList>
    </citation>
    <scope>NUCLEOTIDE SEQUENCE [LARGE SCALE GENOMIC DNA]</scope>
    <source>
        <strain evidence="4 5">JF-5</strain>
    </source>
</reference>
<dbReference type="RefSeq" id="WP_012040232.1">
    <property type="nucleotide sequence ID" value="NC_009484.1"/>
</dbReference>
<dbReference type="KEGG" id="acr:Acry_2682"/>
<feature type="domain" description="AsmA" evidence="3">
    <location>
        <begin position="7"/>
        <end position="172"/>
    </location>
</feature>
<evidence type="ECO:0000313" key="4">
    <source>
        <dbReference type="EMBL" id="ABQ31873.1"/>
    </source>
</evidence>
<dbReference type="HOGENOM" id="CLU_323059_0_0_5"/>
<dbReference type="PANTHER" id="PTHR30441">
    <property type="entry name" value="DUF748 DOMAIN-CONTAINING PROTEIN"/>
    <property type="match status" value="1"/>
</dbReference>
<feature type="compositionally biased region" description="Gly residues" evidence="1">
    <location>
        <begin position="863"/>
        <end position="878"/>
    </location>
</feature>
<feature type="region of interest" description="Disordered" evidence="1">
    <location>
        <begin position="852"/>
        <end position="895"/>
    </location>
</feature>
<feature type="compositionally biased region" description="Polar residues" evidence="1">
    <location>
        <begin position="885"/>
        <end position="895"/>
    </location>
</feature>
<gene>
    <name evidence="4" type="ordered locus">Acry_2682</name>
</gene>
<dbReference type="eggNOG" id="COG2982">
    <property type="taxonomic scope" value="Bacteria"/>
</dbReference>
<name>A5G1Z1_ACICJ</name>
<dbReference type="AlphaFoldDB" id="A5G1Z1"/>
<feature type="region of interest" description="Disordered" evidence="1">
    <location>
        <begin position="528"/>
        <end position="560"/>
    </location>
</feature>
<protein>
    <submittedName>
        <fullName evidence="4">AsmA family protein</fullName>
    </submittedName>
</protein>
<dbReference type="InterPro" id="IPR052894">
    <property type="entry name" value="AsmA-related"/>
</dbReference>
<evidence type="ECO:0000259" key="3">
    <source>
        <dbReference type="Pfam" id="PF05170"/>
    </source>
</evidence>
<evidence type="ECO:0000256" key="2">
    <source>
        <dbReference type="SAM" id="Phobius"/>
    </source>
</evidence>
<proteinExistence type="predicted"/>
<accession>A5G1Z1</accession>
<sequence length="895" mass="89580">MQARRTFRRIAVIVVAIVILAPLAVIGLFLASFDPNSYKPQVIAAAERALHRPVSIDGRLRMSLSLVPTISATGITIANPPGYQNTNLATLRRIEAKVALLPLLRHQLNILDLVLVDPVINLEYGPTGTPDWLIGQGAPAPAGTGSGTGSASGPAAGVALQSVSIENGTITYHPPMALVPLNAGQPAALATPQPTVLHIARFTGRAASLDAPLQLAIDAQYNGTPFTVAGTTGPVSRLTGSVAGGAPWPVDLTVSGQGANLRVTGQIAHPREASGYALHLHATAPDLAPLAAYLPAADRGDLPPLQQVDLRADLGPPAGGTLPSVTNVSLTAGKSDLTAWRKGLSLRSMNITLPALDQAVDVALAGQYQGRQVGLEGKAGPVGPVIEAALGAPAPAHAVPTERFTMNVAGRVGNALFNAAGGMATPSKLAGVAMKLSATIPDLAKLSDLVGTPLPAWTDIGVSGLLTDPGGQGLANTVALNSLAISSAQAQLGGAFSLRLGPKPDLQAVIHASRIDLTALLKAMPKPAAATPGTAGAGGAAPPQASPQPKPAAAVAPSNPHLIPDTPLPFNLLRAADGNVELTVDKLTYAGADYRALTAHALLRNGVLTVRPISGELPGGPVSGTLMVDAAANPPSVRLIEQAPAFRLGPLLRLLGQPGSASATVQLYADLGGAGSTAHDIASTLNGSLGVSTVNGEIDGALLDRLLTAAGLPAGVAGAQGPVQLRCFATRIDAHAGLASIRALTLDSSRLFMTGGGTVNLATEGLNVVLRPQTDLGGGATPIPFAVTGTLAHPATGIAPPGDYAQAIAAAGQKMGGGQTLFGQITRQLGLAPRSAAPQSCASALALARMGHPGPAPTTAGLATGGGNGGGTGSGSGQAPGAVSGPQNLLQSLFH</sequence>
<dbReference type="EMBL" id="CP000697">
    <property type="protein sequence ID" value="ABQ31873.1"/>
    <property type="molecule type" value="Genomic_DNA"/>
</dbReference>
<feature type="compositionally biased region" description="Low complexity" evidence="1">
    <location>
        <begin position="852"/>
        <end position="862"/>
    </location>
</feature>
<feature type="transmembrane region" description="Helical" evidence="2">
    <location>
        <begin position="12"/>
        <end position="33"/>
    </location>
</feature>
<keyword evidence="2" id="KW-0472">Membrane</keyword>
<dbReference type="GO" id="GO:0090313">
    <property type="term" value="P:regulation of protein targeting to membrane"/>
    <property type="evidence" value="ECO:0007669"/>
    <property type="project" value="TreeGrafter"/>
</dbReference>
<keyword evidence="2" id="KW-1133">Transmembrane helix</keyword>
<dbReference type="Proteomes" id="UP000000245">
    <property type="component" value="Chromosome"/>
</dbReference>
<keyword evidence="2" id="KW-0812">Transmembrane</keyword>
<evidence type="ECO:0000256" key="1">
    <source>
        <dbReference type="SAM" id="MobiDB-lite"/>
    </source>
</evidence>
<evidence type="ECO:0000313" key="5">
    <source>
        <dbReference type="Proteomes" id="UP000000245"/>
    </source>
</evidence>
<feature type="domain" description="AsmA" evidence="3">
    <location>
        <begin position="502"/>
        <end position="742"/>
    </location>
</feature>